<sequence>VGPVSGWTVTWTFANGQTITQHWGATVTGTGPTVTAANAAWNGALAAGATTSFGFLATAGATNNPPALTCQAR</sequence>
<protein>
    <recommendedName>
        <fullName evidence="1">CBM2 domain-containing protein</fullName>
    </recommendedName>
</protein>
<keyword evidence="3" id="KW-1185">Reference proteome</keyword>
<reference evidence="2 3" key="1">
    <citation type="submission" date="2019-02" db="EMBL/GenBank/DDBJ databases">
        <title>Draft genome sequences of novel Actinobacteria.</title>
        <authorList>
            <person name="Sahin N."/>
            <person name="Ay H."/>
            <person name="Saygin H."/>
        </authorList>
    </citation>
    <scope>NUCLEOTIDE SEQUENCE [LARGE SCALE GENOMIC DNA]</scope>
    <source>
        <strain evidence="2 3">JCM 30529</strain>
    </source>
</reference>
<organism evidence="2 3">
    <name type="scientific">Micromonospora fluostatini</name>
    <dbReference type="NCBI Taxonomy" id="1629071"/>
    <lineage>
        <taxon>Bacteria</taxon>
        <taxon>Bacillati</taxon>
        <taxon>Actinomycetota</taxon>
        <taxon>Actinomycetes</taxon>
        <taxon>Micromonosporales</taxon>
        <taxon>Micromonosporaceae</taxon>
        <taxon>Micromonospora</taxon>
    </lineage>
</organism>
<evidence type="ECO:0000259" key="1">
    <source>
        <dbReference type="PROSITE" id="PS51173"/>
    </source>
</evidence>
<dbReference type="InterPro" id="IPR001919">
    <property type="entry name" value="CBD2"/>
</dbReference>
<dbReference type="Pfam" id="PF00553">
    <property type="entry name" value="CBM_2"/>
    <property type="match status" value="1"/>
</dbReference>
<dbReference type="Proteomes" id="UP000295626">
    <property type="component" value="Unassembled WGS sequence"/>
</dbReference>
<dbReference type="Gene3D" id="2.60.40.290">
    <property type="match status" value="1"/>
</dbReference>
<dbReference type="SMART" id="SM00637">
    <property type="entry name" value="CBD_II"/>
    <property type="match status" value="1"/>
</dbReference>
<gene>
    <name evidence="2" type="ORF">E1091_17390</name>
</gene>
<feature type="non-terminal residue" evidence="2">
    <location>
        <position position="1"/>
    </location>
</feature>
<dbReference type="InterPro" id="IPR012291">
    <property type="entry name" value="CBM2_carb-bd_dom_sf"/>
</dbReference>
<evidence type="ECO:0000313" key="3">
    <source>
        <dbReference type="Proteomes" id="UP000295626"/>
    </source>
</evidence>
<dbReference type="PROSITE" id="PS51173">
    <property type="entry name" value="CBM2"/>
    <property type="match status" value="1"/>
</dbReference>
<feature type="domain" description="CBM2" evidence="1">
    <location>
        <begin position="1"/>
        <end position="73"/>
    </location>
</feature>
<dbReference type="SUPFAM" id="SSF49384">
    <property type="entry name" value="Carbohydrate-binding domain"/>
    <property type="match status" value="1"/>
</dbReference>
<dbReference type="EMBL" id="SMKE01000827">
    <property type="protein sequence ID" value="TDB84599.1"/>
    <property type="molecule type" value="Genomic_DNA"/>
</dbReference>
<comment type="caution">
    <text evidence="2">The sequence shown here is derived from an EMBL/GenBank/DDBJ whole genome shotgun (WGS) entry which is preliminary data.</text>
</comment>
<accession>A0ABY2DFH1</accession>
<proteinExistence type="predicted"/>
<dbReference type="InterPro" id="IPR008965">
    <property type="entry name" value="CBM2/CBM3_carb-bd_dom_sf"/>
</dbReference>
<name>A0ABY2DFH1_9ACTN</name>
<evidence type="ECO:0000313" key="2">
    <source>
        <dbReference type="EMBL" id="TDB84599.1"/>
    </source>
</evidence>